<keyword evidence="4" id="KW-0788">Thiol protease</keyword>
<evidence type="ECO:0000256" key="2">
    <source>
        <dbReference type="ARBA" id="ARBA00022670"/>
    </source>
</evidence>
<evidence type="ECO:0000256" key="3">
    <source>
        <dbReference type="ARBA" id="ARBA00022801"/>
    </source>
</evidence>
<keyword evidence="3" id="KW-0378">Hydrolase</keyword>
<feature type="domain" description="Ubiquitin-like protease family profile" evidence="5">
    <location>
        <begin position="43"/>
        <end position="222"/>
    </location>
</feature>
<dbReference type="PROSITE" id="PS50600">
    <property type="entry name" value="ULP_PROTEASE"/>
    <property type="match status" value="1"/>
</dbReference>
<dbReference type="InterPro" id="IPR003653">
    <property type="entry name" value="Peptidase_C48_C"/>
</dbReference>
<gene>
    <name evidence="6" type="ORF">SVIM_LOCUS218007</name>
</gene>
<dbReference type="SUPFAM" id="SSF54001">
    <property type="entry name" value="Cysteine proteinases"/>
    <property type="match status" value="1"/>
</dbReference>
<dbReference type="PANTHER" id="PTHR12606">
    <property type="entry name" value="SENTRIN/SUMO-SPECIFIC PROTEASE"/>
    <property type="match status" value="1"/>
</dbReference>
<dbReference type="GO" id="GO:0006508">
    <property type="term" value="P:proteolysis"/>
    <property type="evidence" value="ECO:0007669"/>
    <property type="project" value="UniProtKB-KW"/>
</dbReference>
<dbReference type="EMBL" id="CAADRP010001528">
    <property type="protein sequence ID" value="VFU39343.1"/>
    <property type="molecule type" value="Genomic_DNA"/>
</dbReference>
<protein>
    <recommendedName>
        <fullName evidence="5">Ubiquitin-like protease family profile domain-containing protein</fullName>
    </recommendedName>
</protein>
<dbReference type="GO" id="GO:0016929">
    <property type="term" value="F:deSUMOylase activity"/>
    <property type="evidence" value="ECO:0007669"/>
    <property type="project" value="TreeGrafter"/>
</dbReference>
<dbReference type="PANTHER" id="PTHR12606:SF151">
    <property type="entry name" value="UBIQUITIN-LIKE PROTEASE FAMILY PROFILE DOMAIN-CONTAINING PROTEIN"/>
    <property type="match status" value="1"/>
</dbReference>
<proteinExistence type="inferred from homology"/>
<dbReference type="GO" id="GO:0016926">
    <property type="term" value="P:protein desumoylation"/>
    <property type="evidence" value="ECO:0007669"/>
    <property type="project" value="TreeGrafter"/>
</dbReference>
<dbReference type="GO" id="GO:0005634">
    <property type="term" value="C:nucleus"/>
    <property type="evidence" value="ECO:0007669"/>
    <property type="project" value="TreeGrafter"/>
</dbReference>
<name>A0A6N2LPV4_SALVM</name>
<accession>A0A6N2LPV4</accession>
<dbReference type="Gene3D" id="3.40.395.10">
    <property type="entry name" value="Adenoviral Proteinase, Chain A"/>
    <property type="match status" value="1"/>
</dbReference>
<dbReference type="InterPro" id="IPR038765">
    <property type="entry name" value="Papain-like_cys_pep_sf"/>
</dbReference>
<comment type="similarity">
    <text evidence="1">Belongs to the peptidase C48 family.</text>
</comment>
<evidence type="ECO:0000259" key="5">
    <source>
        <dbReference type="PROSITE" id="PS50600"/>
    </source>
</evidence>
<evidence type="ECO:0000313" key="6">
    <source>
        <dbReference type="EMBL" id="VFU39343.1"/>
    </source>
</evidence>
<evidence type="ECO:0000256" key="1">
    <source>
        <dbReference type="ARBA" id="ARBA00005234"/>
    </source>
</evidence>
<dbReference type="AlphaFoldDB" id="A0A6N2LPV4"/>
<sequence length="300" mass="34746">MSKYLVGPFTVSKPTNPEDWKLIQYVFDSSLNGSEIVVQCKNYYLTRGELRSLRPRTWLDDNVLSTMSDAVTLVKKKMKYPVNWYLPISFAENTDDPRKCISFAEKHRIKENYMSDLLCCEKVFVPVFDEERNHFFLYVLQLKKKVVEIWDSFAASSQSDWGDRRLHNLLVSLDALFKDDIDQKYQNVWSFKDFRMERPSNVPQQPNGYDCGVYVIKFMVAPEEVTNPDFVFDSDNERLEVALRLLASDVNSCSDDLASKAEAYCEQRFGNCENLSITATTTLLKIEEFDSKTATGKLKN</sequence>
<reference evidence="6" key="1">
    <citation type="submission" date="2019-03" db="EMBL/GenBank/DDBJ databases">
        <authorList>
            <person name="Mank J."/>
            <person name="Almeida P."/>
        </authorList>
    </citation>
    <scope>NUCLEOTIDE SEQUENCE</scope>
    <source>
        <strain evidence="6">78183</strain>
    </source>
</reference>
<dbReference type="Pfam" id="PF02902">
    <property type="entry name" value="Peptidase_C48"/>
    <property type="match status" value="1"/>
</dbReference>
<organism evidence="6">
    <name type="scientific">Salix viminalis</name>
    <name type="common">Common osier</name>
    <name type="synonym">Basket willow</name>
    <dbReference type="NCBI Taxonomy" id="40686"/>
    <lineage>
        <taxon>Eukaryota</taxon>
        <taxon>Viridiplantae</taxon>
        <taxon>Streptophyta</taxon>
        <taxon>Embryophyta</taxon>
        <taxon>Tracheophyta</taxon>
        <taxon>Spermatophyta</taxon>
        <taxon>Magnoliopsida</taxon>
        <taxon>eudicotyledons</taxon>
        <taxon>Gunneridae</taxon>
        <taxon>Pentapetalae</taxon>
        <taxon>rosids</taxon>
        <taxon>fabids</taxon>
        <taxon>Malpighiales</taxon>
        <taxon>Salicaceae</taxon>
        <taxon>Saliceae</taxon>
        <taxon>Salix</taxon>
    </lineage>
</organism>
<evidence type="ECO:0000256" key="4">
    <source>
        <dbReference type="ARBA" id="ARBA00022807"/>
    </source>
</evidence>
<keyword evidence="2" id="KW-0645">Protease</keyword>